<reference evidence="2 3" key="1">
    <citation type="submission" date="2019-08" db="EMBL/GenBank/DDBJ databases">
        <title>Selenomonas sp. mPRGC5 and Selenomonas sp. mPRGC8 isolated from ruminal fluid of dairy goat (Capra hircus).</title>
        <authorList>
            <person name="Poothong S."/>
            <person name="Nuengjamnong C."/>
            <person name="Tanasupawat S."/>
        </authorList>
    </citation>
    <scope>NUCLEOTIDE SEQUENCE [LARGE SCALE GENOMIC DNA]</scope>
    <source>
        <strain evidence="3">mPRGC5</strain>
    </source>
</reference>
<feature type="coiled-coil region" evidence="1">
    <location>
        <begin position="44"/>
        <end position="71"/>
    </location>
</feature>
<evidence type="ECO:0000313" key="2">
    <source>
        <dbReference type="EMBL" id="TYZ24714.1"/>
    </source>
</evidence>
<comment type="caution">
    <text evidence="2">The sequence shown here is derived from an EMBL/GenBank/DDBJ whole genome shotgun (WGS) entry which is preliminary data.</text>
</comment>
<gene>
    <name evidence="2" type="ORF">FZ040_01340</name>
</gene>
<dbReference type="RefSeq" id="WP_149170343.1">
    <property type="nucleotide sequence ID" value="NZ_VTOY01000001.1"/>
</dbReference>
<keyword evidence="1" id="KW-0175">Coiled coil</keyword>
<dbReference type="EMBL" id="VTOY01000001">
    <property type="protein sequence ID" value="TYZ24714.1"/>
    <property type="molecule type" value="Genomic_DNA"/>
</dbReference>
<evidence type="ECO:0000313" key="3">
    <source>
        <dbReference type="Proteomes" id="UP000323646"/>
    </source>
</evidence>
<keyword evidence="3" id="KW-1185">Reference proteome</keyword>
<organism evidence="2 3">
    <name type="scientific">Selenomonas ruminis</name>
    <dbReference type="NCBI Taxonomy" id="2593411"/>
    <lineage>
        <taxon>Bacteria</taxon>
        <taxon>Bacillati</taxon>
        <taxon>Bacillota</taxon>
        <taxon>Negativicutes</taxon>
        <taxon>Selenomonadales</taxon>
        <taxon>Selenomonadaceae</taxon>
        <taxon>Selenomonas</taxon>
    </lineage>
</organism>
<accession>A0A5D6WDW5</accession>
<name>A0A5D6WDW5_9FIRM</name>
<dbReference type="AlphaFoldDB" id="A0A5D6WDW5"/>
<proteinExistence type="predicted"/>
<dbReference type="OrthoDB" id="1666171at2"/>
<dbReference type="Proteomes" id="UP000323646">
    <property type="component" value="Unassembled WGS sequence"/>
</dbReference>
<protein>
    <submittedName>
        <fullName evidence="2">Uncharacterized protein</fullName>
    </submittedName>
</protein>
<sequence>MEQEMKVGRIGVAGETNISREKAAGTSEFRELFSDRVAEKLGKIPETIEDMTKTQKELKELRAQREFTETVKHVLPDGSIRVSEYKQGHLESCYIQKPKLHAVVDTSKPIPRAADGSLLTSQQETKLVPRRNILEE</sequence>
<evidence type="ECO:0000256" key="1">
    <source>
        <dbReference type="SAM" id="Coils"/>
    </source>
</evidence>